<dbReference type="AlphaFoldDB" id="A0A915LB54"/>
<evidence type="ECO:0000313" key="3">
    <source>
        <dbReference type="WBParaSite" id="nRc.2.0.1.t48072-RA"/>
    </source>
</evidence>
<name>A0A915LB54_ROMCU</name>
<evidence type="ECO:0000256" key="1">
    <source>
        <dbReference type="SAM" id="MobiDB-lite"/>
    </source>
</evidence>
<proteinExistence type="predicted"/>
<protein>
    <submittedName>
        <fullName evidence="3">Uncharacterized protein</fullName>
    </submittedName>
</protein>
<sequence length="65" mass="6999">MGETTFGDFLDEFVSTVVSPYYNSSKGPEAQAPMLAGVKRKEDHSRAPSDSFAQGSVPAHDSYSI</sequence>
<dbReference type="Proteomes" id="UP000887565">
    <property type="component" value="Unplaced"/>
</dbReference>
<keyword evidence="2" id="KW-1185">Reference proteome</keyword>
<organism evidence="2 3">
    <name type="scientific">Romanomermis culicivorax</name>
    <name type="common">Nematode worm</name>
    <dbReference type="NCBI Taxonomy" id="13658"/>
    <lineage>
        <taxon>Eukaryota</taxon>
        <taxon>Metazoa</taxon>
        <taxon>Ecdysozoa</taxon>
        <taxon>Nematoda</taxon>
        <taxon>Enoplea</taxon>
        <taxon>Dorylaimia</taxon>
        <taxon>Mermithida</taxon>
        <taxon>Mermithoidea</taxon>
        <taxon>Mermithidae</taxon>
        <taxon>Romanomermis</taxon>
    </lineage>
</organism>
<feature type="region of interest" description="Disordered" evidence="1">
    <location>
        <begin position="22"/>
        <end position="65"/>
    </location>
</feature>
<evidence type="ECO:0000313" key="2">
    <source>
        <dbReference type="Proteomes" id="UP000887565"/>
    </source>
</evidence>
<reference evidence="3" key="1">
    <citation type="submission" date="2022-11" db="UniProtKB">
        <authorList>
            <consortium name="WormBaseParasite"/>
        </authorList>
    </citation>
    <scope>IDENTIFICATION</scope>
</reference>
<accession>A0A915LB54</accession>
<dbReference type="WBParaSite" id="nRc.2.0.1.t48072-RA">
    <property type="protein sequence ID" value="nRc.2.0.1.t48072-RA"/>
    <property type="gene ID" value="nRc.2.0.1.g48072"/>
</dbReference>